<reference evidence="1" key="2">
    <citation type="submission" date="2021-03" db="UniProtKB">
        <authorList>
            <consortium name="EnsemblPlants"/>
        </authorList>
    </citation>
    <scope>IDENTIFICATION</scope>
</reference>
<protein>
    <submittedName>
        <fullName evidence="1">Uncharacterized protein</fullName>
    </submittedName>
</protein>
<accession>A0A803LXL6</accession>
<reference evidence="1" key="1">
    <citation type="journal article" date="2017" name="Nature">
        <title>The genome of Chenopodium quinoa.</title>
        <authorList>
            <person name="Jarvis D.E."/>
            <person name="Ho Y.S."/>
            <person name="Lightfoot D.J."/>
            <person name="Schmoeckel S.M."/>
            <person name="Li B."/>
            <person name="Borm T.J.A."/>
            <person name="Ohyanagi H."/>
            <person name="Mineta K."/>
            <person name="Michell C.T."/>
            <person name="Saber N."/>
            <person name="Kharbatia N.M."/>
            <person name="Rupper R.R."/>
            <person name="Sharp A.R."/>
            <person name="Dally N."/>
            <person name="Boughton B.A."/>
            <person name="Woo Y.H."/>
            <person name="Gao G."/>
            <person name="Schijlen E.G.W.M."/>
            <person name="Guo X."/>
            <person name="Momin A.A."/>
            <person name="Negrao S."/>
            <person name="Al-Babili S."/>
            <person name="Gehring C."/>
            <person name="Roessner U."/>
            <person name="Jung C."/>
            <person name="Murphy K."/>
            <person name="Arold S.T."/>
            <person name="Gojobori T."/>
            <person name="van der Linden C.G."/>
            <person name="van Loo E.N."/>
            <person name="Jellen E.N."/>
            <person name="Maughan P.J."/>
            <person name="Tester M."/>
        </authorList>
    </citation>
    <scope>NUCLEOTIDE SEQUENCE [LARGE SCALE GENOMIC DNA]</scope>
    <source>
        <strain evidence="1">cv. PI 614886</strain>
    </source>
</reference>
<name>A0A803LXL6_CHEQI</name>
<organism evidence="1 2">
    <name type="scientific">Chenopodium quinoa</name>
    <name type="common">Quinoa</name>
    <dbReference type="NCBI Taxonomy" id="63459"/>
    <lineage>
        <taxon>Eukaryota</taxon>
        <taxon>Viridiplantae</taxon>
        <taxon>Streptophyta</taxon>
        <taxon>Embryophyta</taxon>
        <taxon>Tracheophyta</taxon>
        <taxon>Spermatophyta</taxon>
        <taxon>Magnoliopsida</taxon>
        <taxon>eudicotyledons</taxon>
        <taxon>Gunneridae</taxon>
        <taxon>Pentapetalae</taxon>
        <taxon>Caryophyllales</taxon>
        <taxon>Chenopodiaceae</taxon>
        <taxon>Chenopodioideae</taxon>
        <taxon>Atripliceae</taxon>
        <taxon>Chenopodium</taxon>
    </lineage>
</organism>
<evidence type="ECO:0000313" key="1">
    <source>
        <dbReference type="EnsemblPlants" id="AUR62020217-RA:cds"/>
    </source>
</evidence>
<keyword evidence="2" id="KW-1185">Reference proteome</keyword>
<dbReference type="Gramene" id="AUR62020217-RA">
    <property type="protein sequence ID" value="AUR62020217-RA:cds"/>
    <property type="gene ID" value="AUR62020217"/>
</dbReference>
<dbReference type="AlphaFoldDB" id="A0A803LXL6"/>
<dbReference type="Proteomes" id="UP000596660">
    <property type="component" value="Unplaced"/>
</dbReference>
<proteinExistence type="predicted"/>
<evidence type="ECO:0000313" key="2">
    <source>
        <dbReference type="Proteomes" id="UP000596660"/>
    </source>
</evidence>
<dbReference type="EnsemblPlants" id="AUR62020217-RA">
    <property type="protein sequence ID" value="AUR62020217-RA:cds"/>
    <property type="gene ID" value="AUR62020217"/>
</dbReference>
<sequence length="260" mass="29529">MNAKQFYDIPAEIQFKILNFNRTINPNNVIKQFQDFSKDVQYNILKRLPVKSLIRLSCFIKDPFNEGNVITYKKEFANVPVGGSHYVIGKSLSIPITHLTANIRSRALGFGYDGRSLDFKVVRIGVLPNDSKHVWAEIYALHSHTWKTVHGSTLRPVSIIMEQGIFTNDRFCKLWVMKEYGESDSWKKIFGINCGDAYGKVLTSLANGNIVVSKSDGTSILYSPKNKSVRSYKKEFAKLDYVGHYVENFVFLGQQRLGGS</sequence>